<proteinExistence type="predicted"/>
<organism evidence="1 2">
    <name type="scientific">Petralouisia muris</name>
    <dbReference type="NCBI Taxonomy" id="3032872"/>
    <lineage>
        <taxon>Bacteria</taxon>
        <taxon>Bacillati</taxon>
        <taxon>Bacillota</taxon>
        <taxon>Clostridia</taxon>
        <taxon>Lachnospirales</taxon>
        <taxon>Lachnospiraceae</taxon>
        <taxon>Petralouisia</taxon>
    </lineage>
</organism>
<reference evidence="1" key="1">
    <citation type="submission" date="2019-04" db="EMBL/GenBank/DDBJ databases">
        <title>Microbes associate with the intestines of laboratory mice.</title>
        <authorList>
            <person name="Navarre W."/>
            <person name="Wong E."/>
            <person name="Huang K."/>
            <person name="Tropini C."/>
            <person name="Ng K."/>
            <person name="Yu B."/>
        </authorList>
    </citation>
    <scope>NUCLEOTIDE SEQUENCE</scope>
    <source>
        <strain evidence="1">NM01_1-7b</strain>
    </source>
</reference>
<protein>
    <submittedName>
        <fullName evidence="1">Uncharacterized protein</fullName>
    </submittedName>
</protein>
<evidence type="ECO:0000313" key="1">
    <source>
        <dbReference type="EMBL" id="TGY97136.1"/>
    </source>
</evidence>
<gene>
    <name evidence="1" type="ORF">E5329_06740</name>
</gene>
<dbReference type="Proteomes" id="UP000304953">
    <property type="component" value="Unassembled WGS sequence"/>
</dbReference>
<keyword evidence="2" id="KW-1185">Reference proteome</keyword>
<name>A0AC61RYN6_9FIRM</name>
<evidence type="ECO:0000313" key="2">
    <source>
        <dbReference type="Proteomes" id="UP000304953"/>
    </source>
</evidence>
<comment type="caution">
    <text evidence="1">The sequence shown here is derived from an EMBL/GenBank/DDBJ whole genome shotgun (WGS) entry which is preliminary data.</text>
</comment>
<accession>A0AC61RYN6</accession>
<dbReference type="EMBL" id="SRYA01000010">
    <property type="protein sequence ID" value="TGY97136.1"/>
    <property type="molecule type" value="Genomic_DNA"/>
</dbReference>
<sequence>MKQCKTTKLFHIATILAITLILVTANYTKTVQAADISTSTQDVSIEKIADDLYCITTIESTLNNNLDEYITATRSSKTKSGSKTVKYQNSKGTTL</sequence>